<feature type="region of interest" description="Disordered" evidence="1">
    <location>
        <begin position="1"/>
        <end position="24"/>
    </location>
</feature>
<name>A0A6P5FJQ0_ANACO</name>
<proteinExistence type="predicted"/>
<dbReference type="PANTHER" id="PTHR33133:SF1">
    <property type="entry name" value="EXPRESSED PROTEIN-RELATED"/>
    <property type="match status" value="1"/>
</dbReference>
<evidence type="ECO:0000313" key="4">
    <source>
        <dbReference type="RefSeq" id="XP_020096164.1"/>
    </source>
</evidence>
<sequence>MGRGTSPPPPAPPPPHPHPHPELPPMNALEILRETVRILRADPSPFMSILALLLCPVSAALLLSNALPGAAASAARALARRLALLAVSSGLPPAHLLRQLSLHLAGSLVSAAVCFPFLLTLLLLARAAIAYSVACSYAAKHVVPSQFLSSVVPRIWRRLLYTYLCVCVAVSACLALFLALLLLVCNLFAVMLYPPEIIVYPALLTVLAFSMAYAHTIIICNLATVISVLEEVSGPQAVLRSVRLIKGQTQAGLLIFLGSTIGLAFVEGLFEHRVKTLSYGDGSSRLWEGPLLVLMYSFVMLVDSMMSAVFYFTCRSSSIELLGENDTVADEEAILIELEENK</sequence>
<gene>
    <name evidence="4" type="primary">LOC109715523</name>
</gene>
<keyword evidence="3" id="KW-1185">Reference proteome</keyword>
<dbReference type="GeneID" id="109715523"/>
<evidence type="ECO:0000313" key="3">
    <source>
        <dbReference type="Proteomes" id="UP000515123"/>
    </source>
</evidence>
<reference evidence="4" key="2">
    <citation type="submission" date="2025-08" db="UniProtKB">
        <authorList>
            <consortium name="RefSeq"/>
        </authorList>
    </citation>
    <scope>IDENTIFICATION</scope>
    <source>
        <tissue evidence="4">Leaf</tissue>
    </source>
</reference>
<feature type="transmembrane region" description="Helical" evidence="2">
    <location>
        <begin position="160"/>
        <end position="193"/>
    </location>
</feature>
<organism evidence="3 4">
    <name type="scientific">Ananas comosus</name>
    <name type="common">Pineapple</name>
    <name type="synonym">Ananas ananas</name>
    <dbReference type="NCBI Taxonomy" id="4615"/>
    <lineage>
        <taxon>Eukaryota</taxon>
        <taxon>Viridiplantae</taxon>
        <taxon>Streptophyta</taxon>
        <taxon>Embryophyta</taxon>
        <taxon>Tracheophyta</taxon>
        <taxon>Spermatophyta</taxon>
        <taxon>Magnoliopsida</taxon>
        <taxon>Liliopsida</taxon>
        <taxon>Poales</taxon>
        <taxon>Bromeliaceae</taxon>
        <taxon>Bromelioideae</taxon>
        <taxon>Ananas</taxon>
    </lineage>
</organism>
<dbReference type="RefSeq" id="XP_020096164.1">
    <property type="nucleotide sequence ID" value="XM_020240575.1"/>
</dbReference>
<dbReference type="Proteomes" id="UP000515123">
    <property type="component" value="Linkage group 1"/>
</dbReference>
<evidence type="ECO:0000256" key="2">
    <source>
        <dbReference type="SAM" id="Phobius"/>
    </source>
</evidence>
<feature type="transmembrane region" description="Helical" evidence="2">
    <location>
        <begin position="250"/>
        <end position="270"/>
    </location>
</feature>
<feature type="transmembrane region" description="Helical" evidence="2">
    <location>
        <begin position="290"/>
        <end position="312"/>
    </location>
</feature>
<feature type="compositionally biased region" description="Pro residues" evidence="1">
    <location>
        <begin position="1"/>
        <end position="16"/>
    </location>
</feature>
<dbReference type="OrthoDB" id="1926790at2759"/>
<protein>
    <submittedName>
        <fullName evidence="4">Uncharacterized protein LOC109715523</fullName>
    </submittedName>
</protein>
<keyword evidence="2" id="KW-1133">Transmembrane helix</keyword>
<keyword evidence="2" id="KW-0812">Transmembrane</keyword>
<feature type="transmembrane region" description="Helical" evidence="2">
    <location>
        <begin position="46"/>
        <end position="66"/>
    </location>
</feature>
<evidence type="ECO:0000256" key="1">
    <source>
        <dbReference type="SAM" id="MobiDB-lite"/>
    </source>
</evidence>
<feature type="transmembrane region" description="Helical" evidence="2">
    <location>
        <begin position="78"/>
        <end position="97"/>
    </location>
</feature>
<dbReference type="PANTHER" id="PTHR33133">
    <property type="entry name" value="OS08G0107100 PROTEIN-RELATED"/>
    <property type="match status" value="1"/>
</dbReference>
<feature type="transmembrane region" description="Helical" evidence="2">
    <location>
        <begin position="199"/>
        <end position="229"/>
    </location>
</feature>
<keyword evidence="2" id="KW-0472">Membrane</keyword>
<dbReference type="AlphaFoldDB" id="A0A6P5FJQ0"/>
<reference evidence="3" key="1">
    <citation type="journal article" date="2015" name="Nat. Genet.">
        <title>The pineapple genome and the evolution of CAM photosynthesis.</title>
        <authorList>
            <person name="Ming R."/>
            <person name="VanBuren R."/>
            <person name="Wai C.M."/>
            <person name="Tang H."/>
            <person name="Schatz M.C."/>
            <person name="Bowers J.E."/>
            <person name="Lyons E."/>
            <person name="Wang M.L."/>
            <person name="Chen J."/>
            <person name="Biggers E."/>
            <person name="Zhang J."/>
            <person name="Huang L."/>
            <person name="Zhang L."/>
            <person name="Miao W."/>
            <person name="Zhang J."/>
            <person name="Ye Z."/>
            <person name="Miao C."/>
            <person name="Lin Z."/>
            <person name="Wang H."/>
            <person name="Zhou H."/>
            <person name="Yim W.C."/>
            <person name="Priest H.D."/>
            <person name="Zheng C."/>
            <person name="Woodhouse M."/>
            <person name="Edger P.P."/>
            <person name="Guyot R."/>
            <person name="Guo H.B."/>
            <person name="Guo H."/>
            <person name="Zheng G."/>
            <person name="Singh R."/>
            <person name="Sharma A."/>
            <person name="Min X."/>
            <person name="Zheng Y."/>
            <person name="Lee H."/>
            <person name="Gurtowski J."/>
            <person name="Sedlazeck F.J."/>
            <person name="Harkess A."/>
            <person name="McKain M.R."/>
            <person name="Liao Z."/>
            <person name="Fang J."/>
            <person name="Liu J."/>
            <person name="Zhang X."/>
            <person name="Zhang Q."/>
            <person name="Hu W."/>
            <person name="Qin Y."/>
            <person name="Wang K."/>
            <person name="Chen L.Y."/>
            <person name="Shirley N."/>
            <person name="Lin Y.R."/>
            <person name="Liu L.Y."/>
            <person name="Hernandez A.G."/>
            <person name="Wright C.L."/>
            <person name="Bulone V."/>
            <person name="Tuskan G.A."/>
            <person name="Heath K."/>
            <person name="Zee F."/>
            <person name="Moore P.H."/>
            <person name="Sunkar R."/>
            <person name="Leebens-Mack J.H."/>
            <person name="Mockler T."/>
            <person name="Bennetzen J.L."/>
            <person name="Freeling M."/>
            <person name="Sankoff D."/>
            <person name="Paterson A.H."/>
            <person name="Zhu X."/>
            <person name="Yang X."/>
            <person name="Smith J.A."/>
            <person name="Cushman J.C."/>
            <person name="Paull R.E."/>
            <person name="Yu Q."/>
        </authorList>
    </citation>
    <scope>NUCLEOTIDE SEQUENCE [LARGE SCALE GENOMIC DNA]</scope>
    <source>
        <strain evidence="3">cv. F153</strain>
    </source>
</reference>
<accession>A0A6P5FJQ0</accession>
<dbReference type="Gramene" id="Aco012382.1.mrna1">
    <property type="protein sequence ID" value="Aco012382.1.mrna1.cds1"/>
    <property type="gene ID" value="Aco012382.1.path1"/>
</dbReference>